<keyword evidence="11" id="KW-0491">MHC II</keyword>
<dbReference type="InterPro" id="IPR014745">
    <property type="entry name" value="MHC_II_a/b_N"/>
</dbReference>
<dbReference type="InterPro" id="IPR050160">
    <property type="entry name" value="MHC/Immunoglobulin"/>
</dbReference>
<reference evidence="16" key="2">
    <citation type="submission" date="2025-08" db="UniProtKB">
        <authorList>
            <consortium name="Ensembl"/>
        </authorList>
    </citation>
    <scope>IDENTIFICATION</scope>
</reference>
<dbReference type="Bgee" id="ENSLOCG00000000393">
    <property type="expression patterns" value="Expressed in pharyngeal gill and 12 other cell types or tissues"/>
</dbReference>
<dbReference type="STRING" id="7918.ENSLOCP00000000429"/>
<dbReference type="SUPFAM" id="SSF54452">
    <property type="entry name" value="MHC antigen-recognition domain"/>
    <property type="match status" value="1"/>
</dbReference>
<evidence type="ECO:0000256" key="9">
    <source>
        <dbReference type="ARBA" id="ARBA00023157"/>
    </source>
</evidence>
<feature type="chain" id="PRO_5004866918" description="Ig-like domain-containing protein" evidence="14">
    <location>
        <begin position="21"/>
        <end position="243"/>
    </location>
</feature>
<keyword evidence="9" id="KW-1015">Disulfide bond</keyword>
<dbReference type="InterPro" id="IPR036179">
    <property type="entry name" value="Ig-like_dom_sf"/>
</dbReference>
<dbReference type="InterPro" id="IPR001003">
    <property type="entry name" value="MHC_II_a_N"/>
</dbReference>
<feature type="signal peptide" evidence="14">
    <location>
        <begin position="1"/>
        <end position="20"/>
    </location>
</feature>
<dbReference type="InterPro" id="IPR003597">
    <property type="entry name" value="Ig_C1-set"/>
</dbReference>
<dbReference type="InterPro" id="IPR003006">
    <property type="entry name" value="Ig/MHC_CS"/>
</dbReference>
<keyword evidence="3 13" id="KW-0812">Transmembrane</keyword>
<keyword evidence="17" id="KW-1185">Reference proteome</keyword>
<dbReference type="SMART" id="SM00920">
    <property type="entry name" value="MHC_II_alpha"/>
    <property type="match status" value="1"/>
</dbReference>
<dbReference type="FunCoup" id="W5LWC2">
    <property type="interactions" value="862"/>
</dbReference>
<proteinExistence type="inferred from homology"/>
<evidence type="ECO:0000256" key="5">
    <source>
        <dbReference type="ARBA" id="ARBA00022859"/>
    </source>
</evidence>
<name>W5LWC2_LEPOC</name>
<keyword evidence="12" id="KW-0393">Immunoglobulin domain</keyword>
<feature type="transmembrane region" description="Helical" evidence="13">
    <location>
        <begin position="219"/>
        <end position="237"/>
    </location>
</feature>
<dbReference type="InParanoid" id="W5LWC2"/>
<accession>W5LWC2</accession>
<comment type="subcellular location">
    <subcellularLocation>
        <location evidence="1">Membrane</location>
        <topology evidence="1">Single-pass type I membrane protein</topology>
    </subcellularLocation>
</comment>
<evidence type="ECO:0000256" key="4">
    <source>
        <dbReference type="ARBA" id="ARBA00022729"/>
    </source>
</evidence>
<evidence type="ECO:0000256" key="8">
    <source>
        <dbReference type="ARBA" id="ARBA00023136"/>
    </source>
</evidence>
<dbReference type="GeneTree" id="ENSGT00940000161847"/>
<dbReference type="PANTHER" id="PTHR19944:SF86">
    <property type="entry name" value="HLA CLASS II HISTOCOMPATIBILITY ANTIGEN, DR ALPHA CHAIN"/>
    <property type="match status" value="1"/>
</dbReference>
<dbReference type="eggNOG" id="ENOG502RXYJ">
    <property type="taxonomic scope" value="Eukaryota"/>
</dbReference>
<dbReference type="SMART" id="SM00407">
    <property type="entry name" value="IGc1"/>
    <property type="match status" value="1"/>
</dbReference>
<evidence type="ECO:0000256" key="14">
    <source>
        <dbReference type="SAM" id="SignalP"/>
    </source>
</evidence>
<keyword evidence="7" id="KW-1064">Adaptive immunity</keyword>
<dbReference type="AlphaFoldDB" id="W5LWC2"/>
<dbReference type="GO" id="GO:0050778">
    <property type="term" value="P:positive regulation of immune response"/>
    <property type="evidence" value="ECO:0000318"/>
    <property type="project" value="GO_Central"/>
</dbReference>
<evidence type="ECO:0000256" key="13">
    <source>
        <dbReference type="SAM" id="Phobius"/>
    </source>
</evidence>
<evidence type="ECO:0000256" key="2">
    <source>
        <dbReference type="ARBA" id="ARBA00007394"/>
    </source>
</evidence>
<dbReference type="GO" id="GO:0002503">
    <property type="term" value="P:peptide antigen assembly with MHC class II protein complex"/>
    <property type="evidence" value="ECO:0000318"/>
    <property type="project" value="GO_Central"/>
</dbReference>
<dbReference type="PROSITE" id="PS00290">
    <property type="entry name" value="IG_MHC"/>
    <property type="match status" value="1"/>
</dbReference>
<evidence type="ECO:0000259" key="15">
    <source>
        <dbReference type="PROSITE" id="PS50835"/>
    </source>
</evidence>
<dbReference type="Pfam" id="PF07654">
    <property type="entry name" value="C1-set"/>
    <property type="match status" value="1"/>
</dbReference>
<dbReference type="GO" id="GO:0019886">
    <property type="term" value="P:antigen processing and presentation of exogenous peptide antigen via MHC class II"/>
    <property type="evidence" value="ECO:0000318"/>
    <property type="project" value="GO_Central"/>
</dbReference>
<keyword evidence="6 13" id="KW-1133">Transmembrane helix</keyword>
<dbReference type="OMA" id="CPPIGEL"/>
<evidence type="ECO:0000256" key="12">
    <source>
        <dbReference type="ARBA" id="ARBA00023319"/>
    </source>
</evidence>
<feature type="domain" description="Ig-like" evidence="15">
    <location>
        <begin position="110"/>
        <end position="199"/>
    </location>
</feature>
<dbReference type="Gene3D" id="2.60.40.10">
    <property type="entry name" value="Immunoglobulins"/>
    <property type="match status" value="1"/>
</dbReference>
<dbReference type="GO" id="GO:0005765">
    <property type="term" value="C:lysosomal membrane"/>
    <property type="evidence" value="ECO:0000318"/>
    <property type="project" value="GO_Central"/>
</dbReference>
<dbReference type="PROSITE" id="PS50835">
    <property type="entry name" value="IG_LIKE"/>
    <property type="match status" value="1"/>
</dbReference>
<comment type="similarity">
    <text evidence="2">Belongs to the MHC class II family.</text>
</comment>
<reference evidence="17" key="1">
    <citation type="submission" date="2011-12" db="EMBL/GenBank/DDBJ databases">
        <title>The Draft Genome of Lepisosteus oculatus.</title>
        <authorList>
            <consortium name="The Broad Institute Genome Assembly &amp; Analysis Group"/>
            <consortium name="Computational R&amp;D Group"/>
            <consortium name="and Sequencing Platform"/>
            <person name="Di Palma F."/>
            <person name="Alfoldi J."/>
            <person name="Johnson J."/>
            <person name="Berlin A."/>
            <person name="Gnerre S."/>
            <person name="Jaffe D."/>
            <person name="MacCallum I."/>
            <person name="Young S."/>
            <person name="Walker B.J."/>
            <person name="Lander E.S."/>
            <person name="Lindblad-Toh K."/>
        </authorList>
    </citation>
    <scope>NUCLEOTIDE SEQUENCE [LARGE SCALE GENOMIC DNA]</scope>
</reference>
<evidence type="ECO:0000256" key="1">
    <source>
        <dbReference type="ARBA" id="ARBA00004479"/>
    </source>
</evidence>
<dbReference type="SUPFAM" id="SSF48726">
    <property type="entry name" value="Immunoglobulin"/>
    <property type="match status" value="1"/>
</dbReference>
<evidence type="ECO:0000256" key="7">
    <source>
        <dbReference type="ARBA" id="ARBA00023130"/>
    </source>
</evidence>
<dbReference type="HOGENOM" id="CLU_069380_0_0_1"/>
<dbReference type="Ensembl" id="ENSLOCT00000000429.1">
    <property type="protein sequence ID" value="ENSLOCP00000000429.1"/>
    <property type="gene ID" value="ENSLOCG00000000393.1"/>
</dbReference>
<dbReference type="GO" id="GO:0042605">
    <property type="term" value="F:peptide antigen binding"/>
    <property type="evidence" value="ECO:0000318"/>
    <property type="project" value="GO_Central"/>
</dbReference>
<keyword evidence="4 14" id="KW-0732">Signal</keyword>
<dbReference type="GO" id="GO:0050870">
    <property type="term" value="P:positive regulation of T cell activation"/>
    <property type="evidence" value="ECO:0000318"/>
    <property type="project" value="GO_Central"/>
</dbReference>
<dbReference type="InterPro" id="IPR011162">
    <property type="entry name" value="MHC_I/II-like_Ag-recog"/>
</dbReference>
<evidence type="ECO:0000313" key="17">
    <source>
        <dbReference type="Proteomes" id="UP000018468"/>
    </source>
</evidence>
<dbReference type="GO" id="GO:0031902">
    <property type="term" value="C:late endosome membrane"/>
    <property type="evidence" value="ECO:0000318"/>
    <property type="project" value="GO_Central"/>
</dbReference>
<dbReference type="PANTHER" id="PTHR19944">
    <property type="entry name" value="MHC CLASS II-RELATED"/>
    <property type="match status" value="1"/>
</dbReference>
<evidence type="ECO:0000256" key="3">
    <source>
        <dbReference type="ARBA" id="ARBA00022692"/>
    </source>
</evidence>
<evidence type="ECO:0000256" key="10">
    <source>
        <dbReference type="ARBA" id="ARBA00023180"/>
    </source>
</evidence>
<dbReference type="CDD" id="cd05767">
    <property type="entry name" value="IgC1_MHC_II_alpha"/>
    <property type="match status" value="1"/>
</dbReference>
<keyword evidence="5" id="KW-0391">Immunity</keyword>
<dbReference type="InterPro" id="IPR007110">
    <property type="entry name" value="Ig-like_dom"/>
</dbReference>
<dbReference type="GO" id="GO:0042613">
    <property type="term" value="C:MHC class II protein complex"/>
    <property type="evidence" value="ECO:0000318"/>
    <property type="project" value="GO_Central"/>
</dbReference>
<evidence type="ECO:0000256" key="11">
    <source>
        <dbReference type="ARBA" id="ARBA00023182"/>
    </source>
</evidence>
<dbReference type="Pfam" id="PF00993">
    <property type="entry name" value="MHC_II_alpha"/>
    <property type="match status" value="1"/>
</dbReference>
<evidence type="ECO:0000256" key="6">
    <source>
        <dbReference type="ARBA" id="ARBA00022989"/>
    </source>
</evidence>
<dbReference type="Proteomes" id="UP000018468">
    <property type="component" value="Unassembled WGS sequence"/>
</dbReference>
<evidence type="ECO:0000313" key="16">
    <source>
        <dbReference type="Ensembl" id="ENSLOCP00000000429.1"/>
    </source>
</evidence>
<dbReference type="GO" id="GO:0023026">
    <property type="term" value="F:MHC class II protein complex binding"/>
    <property type="evidence" value="ECO:0000318"/>
    <property type="project" value="GO_Central"/>
</dbReference>
<protein>
    <recommendedName>
        <fullName evidence="15">Ig-like domain-containing protein</fullName>
    </recommendedName>
</protein>
<dbReference type="GO" id="GO:0002250">
    <property type="term" value="P:adaptive immune response"/>
    <property type="evidence" value="ECO:0007669"/>
    <property type="project" value="UniProtKB-KW"/>
</dbReference>
<sequence>CRMLCAFLTAVLLGASGVLSQAQISVRHLDRLLTFCVSNSTEAELEKEHDEDEIFYVDLETKQSVQRLPEFAEKWHVGPEWPPFAQQEVETCRLYLAAKGEGFPEEKLDPPISRLYSENEVELGVPNALICFITDFHPAPVKVSWTRNTEPVTQGFNVTQYYSNKDYSLRLFSYLSFTPQAGDVYSCSVEHRALQEPLTRLWEVEVQSDSEAAETAVCGVGLTLGLLGVAAGTFFLIKGNKCN</sequence>
<dbReference type="Gene3D" id="3.10.320.10">
    <property type="entry name" value="Class II Histocompatibility Antigen, M Beta Chain, Chain B, domain 1"/>
    <property type="match status" value="1"/>
</dbReference>
<reference evidence="16" key="3">
    <citation type="submission" date="2025-09" db="UniProtKB">
        <authorList>
            <consortium name="Ensembl"/>
        </authorList>
    </citation>
    <scope>IDENTIFICATION</scope>
</reference>
<keyword evidence="8 13" id="KW-0472">Membrane</keyword>
<keyword evidence="10" id="KW-0325">Glycoprotein</keyword>
<organism evidence="16 17">
    <name type="scientific">Lepisosteus oculatus</name>
    <name type="common">Spotted gar</name>
    <dbReference type="NCBI Taxonomy" id="7918"/>
    <lineage>
        <taxon>Eukaryota</taxon>
        <taxon>Metazoa</taxon>
        <taxon>Chordata</taxon>
        <taxon>Craniata</taxon>
        <taxon>Vertebrata</taxon>
        <taxon>Euteleostomi</taxon>
        <taxon>Actinopterygii</taxon>
        <taxon>Neopterygii</taxon>
        <taxon>Holostei</taxon>
        <taxon>Semionotiformes</taxon>
        <taxon>Lepisosteidae</taxon>
        <taxon>Lepisosteus</taxon>
    </lineage>
</organism>
<dbReference type="InterPro" id="IPR013783">
    <property type="entry name" value="Ig-like_fold"/>
</dbReference>